<dbReference type="AlphaFoldDB" id="A0A1R3IYW4"/>
<accession>A0A1R3IYW4</accession>
<keyword evidence="1" id="KW-0472">Membrane</keyword>
<organism evidence="2 3">
    <name type="scientific">Corchorus capsularis</name>
    <name type="common">Jute</name>
    <dbReference type="NCBI Taxonomy" id="210143"/>
    <lineage>
        <taxon>Eukaryota</taxon>
        <taxon>Viridiplantae</taxon>
        <taxon>Streptophyta</taxon>
        <taxon>Embryophyta</taxon>
        <taxon>Tracheophyta</taxon>
        <taxon>Spermatophyta</taxon>
        <taxon>Magnoliopsida</taxon>
        <taxon>eudicotyledons</taxon>
        <taxon>Gunneridae</taxon>
        <taxon>Pentapetalae</taxon>
        <taxon>rosids</taxon>
        <taxon>malvids</taxon>
        <taxon>Malvales</taxon>
        <taxon>Malvaceae</taxon>
        <taxon>Grewioideae</taxon>
        <taxon>Apeibeae</taxon>
        <taxon>Corchorus</taxon>
    </lineage>
</organism>
<protein>
    <submittedName>
        <fullName evidence="2">Uncharacterized protein</fullName>
    </submittedName>
</protein>
<name>A0A1R3IYW4_COCAP</name>
<sequence>MQNRVSKSLNRIRLQSVLLSLNSRLSLLSRSLTHPRNRNRKCPTKSKSKPRHLDALLNVCDSILGSRLLLLISGFRLLLFILQIFELDVSTSITQSLADFQAILRQQQQ</sequence>
<evidence type="ECO:0000313" key="3">
    <source>
        <dbReference type="Proteomes" id="UP000188268"/>
    </source>
</evidence>
<dbReference type="Gramene" id="OMO87761">
    <property type="protein sequence ID" value="OMO87761"/>
    <property type="gene ID" value="CCACVL1_08780"/>
</dbReference>
<comment type="caution">
    <text evidence="2">The sequence shown here is derived from an EMBL/GenBank/DDBJ whole genome shotgun (WGS) entry which is preliminary data.</text>
</comment>
<proteinExistence type="predicted"/>
<evidence type="ECO:0000313" key="2">
    <source>
        <dbReference type="EMBL" id="OMO87761.1"/>
    </source>
</evidence>
<feature type="transmembrane region" description="Helical" evidence="1">
    <location>
        <begin position="68"/>
        <end position="85"/>
    </location>
</feature>
<keyword evidence="1" id="KW-1133">Transmembrane helix</keyword>
<gene>
    <name evidence="2" type="ORF">CCACVL1_08780</name>
</gene>
<dbReference type="Proteomes" id="UP000188268">
    <property type="component" value="Unassembled WGS sequence"/>
</dbReference>
<keyword evidence="3" id="KW-1185">Reference proteome</keyword>
<evidence type="ECO:0000256" key="1">
    <source>
        <dbReference type="SAM" id="Phobius"/>
    </source>
</evidence>
<keyword evidence="1" id="KW-0812">Transmembrane</keyword>
<dbReference type="EMBL" id="AWWV01009159">
    <property type="protein sequence ID" value="OMO87761.1"/>
    <property type="molecule type" value="Genomic_DNA"/>
</dbReference>
<reference evidence="2 3" key="1">
    <citation type="submission" date="2013-09" db="EMBL/GenBank/DDBJ databases">
        <title>Corchorus capsularis genome sequencing.</title>
        <authorList>
            <person name="Alam M."/>
            <person name="Haque M.S."/>
            <person name="Islam M.S."/>
            <person name="Emdad E.M."/>
            <person name="Islam M.M."/>
            <person name="Ahmed B."/>
            <person name="Halim A."/>
            <person name="Hossen Q.M.M."/>
            <person name="Hossain M.Z."/>
            <person name="Ahmed R."/>
            <person name="Khan M.M."/>
            <person name="Islam R."/>
            <person name="Rashid M.M."/>
            <person name="Khan S.A."/>
            <person name="Rahman M.S."/>
            <person name="Alam M."/>
        </authorList>
    </citation>
    <scope>NUCLEOTIDE SEQUENCE [LARGE SCALE GENOMIC DNA]</scope>
    <source>
        <strain evidence="3">cv. CVL-1</strain>
        <tissue evidence="2">Whole seedling</tissue>
    </source>
</reference>